<dbReference type="AlphaFoldDB" id="A0A1L3J459"/>
<sequence>MKTMTCRQMGGACEQKFSANSFDEISELSKEHGIEMFQKADKPHFRAMARMKELMKTSGSMTGWLNSKRREFDALPEDE</sequence>
<dbReference type="KEGG" id="grl:LPB144_05465"/>
<evidence type="ECO:0000313" key="1">
    <source>
        <dbReference type="EMBL" id="APG59894.1"/>
    </source>
</evidence>
<evidence type="ECO:0000313" key="2">
    <source>
        <dbReference type="Proteomes" id="UP000182510"/>
    </source>
</evidence>
<protein>
    <submittedName>
        <fullName evidence="1">DUF1059 domain-containing protein</fullName>
    </submittedName>
</protein>
<proteinExistence type="predicted"/>
<dbReference type="OrthoDB" id="1450972at2"/>
<gene>
    <name evidence="1" type="ORF">LPB144_05465</name>
</gene>
<dbReference type="STRING" id="1913577.LPB144_05465"/>
<dbReference type="EMBL" id="CP018153">
    <property type="protein sequence ID" value="APG59894.1"/>
    <property type="molecule type" value="Genomic_DNA"/>
</dbReference>
<reference evidence="1 2" key="1">
    <citation type="submission" date="2016-11" db="EMBL/GenBank/DDBJ databases">
        <title>Gramella sp. LPB0144 isolated from marine environment.</title>
        <authorList>
            <person name="Kim E."/>
            <person name="Yi H."/>
        </authorList>
    </citation>
    <scope>NUCLEOTIDE SEQUENCE [LARGE SCALE GENOMIC DNA]</scope>
    <source>
        <strain evidence="1 2">LPB0144</strain>
    </source>
</reference>
<name>A0A1L3J459_9FLAO</name>
<organism evidence="1 2">
    <name type="scientific">Christiangramia salexigens</name>
    <dbReference type="NCBI Taxonomy" id="1913577"/>
    <lineage>
        <taxon>Bacteria</taxon>
        <taxon>Pseudomonadati</taxon>
        <taxon>Bacteroidota</taxon>
        <taxon>Flavobacteriia</taxon>
        <taxon>Flavobacteriales</taxon>
        <taxon>Flavobacteriaceae</taxon>
        <taxon>Christiangramia</taxon>
    </lineage>
</organism>
<dbReference type="RefSeq" id="WP_072552544.1">
    <property type="nucleotide sequence ID" value="NZ_CP018153.1"/>
</dbReference>
<keyword evidence="2" id="KW-1185">Reference proteome</keyword>
<accession>A0A1L3J459</accession>
<dbReference type="Proteomes" id="UP000182510">
    <property type="component" value="Chromosome"/>
</dbReference>